<dbReference type="RefSeq" id="WP_176625315.1">
    <property type="nucleotide sequence ID" value="NZ_JABXXQ010000305.1"/>
</dbReference>
<dbReference type="Gene3D" id="3.10.180.10">
    <property type="entry name" value="2,3-Dihydroxybiphenyl 1,2-Dioxygenase, domain 1"/>
    <property type="match status" value="1"/>
</dbReference>
<comment type="caution">
    <text evidence="12">The sequence shown here is derived from an EMBL/GenBank/DDBJ whole genome shotgun (WGS) entry which is preliminary data.</text>
</comment>
<accession>A0A850NQK4</accession>
<dbReference type="InterPro" id="IPR004360">
    <property type="entry name" value="Glyas_Fos-R_dOase_dom"/>
</dbReference>
<feature type="domain" description="VOC" evidence="10">
    <location>
        <begin position="3"/>
        <end position="128"/>
    </location>
</feature>
<keyword evidence="4 8" id="KW-0479">Metal-binding</keyword>
<comment type="similarity">
    <text evidence="2 9">Belongs to the glyoxalase I family.</text>
</comment>
<protein>
    <recommendedName>
        <fullName evidence="3 9">Lactoylglutathione lyase</fullName>
        <ecNumber evidence="3 9">4.4.1.5</ecNumber>
    </recommendedName>
    <alternativeName>
        <fullName evidence="9">Glyoxalase I</fullName>
    </alternativeName>
</protein>
<dbReference type="InterPro" id="IPR029068">
    <property type="entry name" value="Glyas_Bleomycin-R_OHBP_Dase"/>
</dbReference>
<feature type="binding site" evidence="8">
    <location>
        <position position="76"/>
    </location>
    <ligand>
        <name>Zn(2+)</name>
        <dbReference type="ChEBI" id="CHEBI:29105"/>
        <note>ligand shared between dimeric partners</note>
    </ligand>
</feature>
<evidence type="ECO:0000256" key="9">
    <source>
        <dbReference type="RuleBase" id="RU361179"/>
    </source>
</evidence>
<comment type="cofactor">
    <cofactor evidence="8">
        <name>Zn(2+)</name>
        <dbReference type="ChEBI" id="CHEBI:29105"/>
    </cofactor>
    <text evidence="8">Binds 1 zinc ion per subunit. In the homodimer, two zinc ions are bound between subunits.</text>
</comment>
<organism evidence="12 14">
    <name type="scientific">Endobacter medicaginis</name>
    <dbReference type="NCBI Taxonomy" id="1181271"/>
    <lineage>
        <taxon>Bacteria</taxon>
        <taxon>Pseudomonadati</taxon>
        <taxon>Pseudomonadota</taxon>
        <taxon>Alphaproteobacteria</taxon>
        <taxon>Acetobacterales</taxon>
        <taxon>Acetobacteraceae</taxon>
        <taxon>Endobacter</taxon>
    </lineage>
</organism>
<dbReference type="Proteomes" id="UP000557688">
    <property type="component" value="Unassembled WGS sequence"/>
</dbReference>
<dbReference type="InterPro" id="IPR004361">
    <property type="entry name" value="Glyoxalase_1"/>
</dbReference>
<dbReference type="Pfam" id="PF00903">
    <property type="entry name" value="Glyoxalase"/>
    <property type="match status" value="1"/>
</dbReference>
<feature type="active site" description="Proton donor/acceptor" evidence="7">
    <location>
        <position position="124"/>
    </location>
</feature>
<evidence type="ECO:0000256" key="6">
    <source>
        <dbReference type="ARBA" id="ARBA00048273"/>
    </source>
</evidence>
<dbReference type="PANTHER" id="PTHR46036">
    <property type="entry name" value="LACTOYLGLUTATHIONE LYASE"/>
    <property type="match status" value="1"/>
</dbReference>
<comment type="pathway">
    <text evidence="1 9">Secondary metabolite metabolism; methylglyoxal degradation; (R)-lactate from methylglyoxal: step 1/2.</text>
</comment>
<dbReference type="EMBL" id="JABXXQ010000305">
    <property type="protein sequence ID" value="NVN31184.1"/>
    <property type="molecule type" value="Genomic_DNA"/>
</dbReference>
<dbReference type="NCBIfam" id="TIGR00068">
    <property type="entry name" value="glyox_I"/>
    <property type="match status" value="1"/>
</dbReference>
<dbReference type="PROSITE" id="PS00935">
    <property type="entry name" value="GLYOXALASE_I_2"/>
    <property type="match status" value="1"/>
</dbReference>
<dbReference type="GO" id="GO:0004462">
    <property type="term" value="F:lactoylglutathione lyase activity"/>
    <property type="evidence" value="ECO:0007669"/>
    <property type="project" value="UniProtKB-UniRule"/>
</dbReference>
<keyword evidence="5 9" id="KW-0456">Lyase</keyword>
<evidence type="ECO:0000256" key="2">
    <source>
        <dbReference type="ARBA" id="ARBA00010363"/>
    </source>
</evidence>
<dbReference type="EMBL" id="JACHXV010000003">
    <property type="protein sequence ID" value="MBB3173256.1"/>
    <property type="molecule type" value="Genomic_DNA"/>
</dbReference>
<evidence type="ECO:0000313" key="12">
    <source>
        <dbReference type="EMBL" id="NVN31184.1"/>
    </source>
</evidence>
<evidence type="ECO:0000313" key="14">
    <source>
        <dbReference type="Proteomes" id="UP000565205"/>
    </source>
</evidence>
<keyword evidence="8" id="KW-0862">Zinc</keyword>
<dbReference type="InterPro" id="IPR018146">
    <property type="entry name" value="Glyoxalase_1_CS"/>
</dbReference>
<dbReference type="UniPathway" id="UPA00619">
    <property type="reaction ID" value="UER00675"/>
</dbReference>
<dbReference type="InterPro" id="IPR037523">
    <property type="entry name" value="VOC_core"/>
</dbReference>
<comment type="cofactor">
    <cofactor evidence="9">
        <name>Ni(2+)</name>
        <dbReference type="ChEBI" id="CHEBI:49786"/>
    </cofactor>
    <text evidence="9">Binds 1 nickel ion per subunit.</text>
</comment>
<dbReference type="SUPFAM" id="SSF54593">
    <property type="entry name" value="Glyoxalase/Bleomycin resistance protein/Dihydroxybiphenyl dioxygenase"/>
    <property type="match status" value="1"/>
</dbReference>
<proteinExistence type="inferred from homology"/>
<dbReference type="GO" id="GO:0005737">
    <property type="term" value="C:cytoplasm"/>
    <property type="evidence" value="ECO:0007669"/>
    <property type="project" value="TreeGrafter"/>
</dbReference>
<comment type="catalytic activity">
    <reaction evidence="6 9">
        <text>(R)-S-lactoylglutathione = methylglyoxal + glutathione</text>
        <dbReference type="Rhea" id="RHEA:19069"/>
        <dbReference type="ChEBI" id="CHEBI:17158"/>
        <dbReference type="ChEBI" id="CHEBI:57474"/>
        <dbReference type="ChEBI" id="CHEBI:57925"/>
        <dbReference type="EC" id="4.4.1.5"/>
    </reaction>
</comment>
<dbReference type="GO" id="GO:0046872">
    <property type="term" value="F:metal ion binding"/>
    <property type="evidence" value="ECO:0007669"/>
    <property type="project" value="UniProtKB-UniRule"/>
</dbReference>
<keyword evidence="13" id="KW-1185">Reference proteome</keyword>
<dbReference type="PANTHER" id="PTHR46036:SF5">
    <property type="entry name" value="LACTOYLGLUTATHIONE LYASE"/>
    <property type="match status" value="1"/>
</dbReference>
<comment type="function">
    <text evidence="9">Catalyzes the conversion of hemimercaptal, formed from methylglyoxal and glutathione, to S-lactoylglutathione.</text>
</comment>
<evidence type="ECO:0000256" key="4">
    <source>
        <dbReference type="ARBA" id="ARBA00022723"/>
    </source>
</evidence>
<evidence type="ECO:0000313" key="11">
    <source>
        <dbReference type="EMBL" id="MBB3173256.1"/>
    </source>
</evidence>
<reference evidence="12 14" key="1">
    <citation type="submission" date="2020-06" db="EMBL/GenBank/DDBJ databases">
        <title>Description of novel acetic acid bacteria.</title>
        <authorList>
            <person name="Sombolestani A."/>
        </authorList>
    </citation>
    <scope>NUCLEOTIDE SEQUENCE [LARGE SCALE GENOMIC DNA]</scope>
    <source>
        <strain evidence="12 14">LMG 26838</strain>
    </source>
</reference>
<dbReference type="PROSITE" id="PS00934">
    <property type="entry name" value="GLYOXALASE_I_1"/>
    <property type="match status" value="1"/>
</dbReference>
<evidence type="ECO:0000259" key="10">
    <source>
        <dbReference type="PROSITE" id="PS51819"/>
    </source>
</evidence>
<feature type="binding site" evidence="8">
    <location>
        <position position="57"/>
    </location>
    <ligand>
        <name>Zn(2+)</name>
        <dbReference type="ChEBI" id="CHEBI:29105"/>
        <note>ligand shared between dimeric partners</note>
    </ligand>
</feature>
<dbReference type="GO" id="GO:0019243">
    <property type="term" value="P:methylglyoxal catabolic process to D-lactate via S-lactoyl-glutathione"/>
    <property type="evidence" value="ECO:0007669"/>
    <property type="project" value="TreeGrafter"/>
</dbReference>
<evidence type="ECO:0000256" key="5">
    <source>
        <dbReference type="ARBA" id="ARBA00023239"/>
    </source>
</evidence>
<sequence>MASYLHTMVRVANLERSLAFYSLLGMKELRRREVPDGKYTLVFIGYGSNAEGQAEIELTYNWGHDDNYEVGTGFGHFAVGMPDIASAVERVRAGGGKVTREAGPVKFGTTVIAFVEDPDGYKIELIERG</sequence>
<dbReference type="AlphaFoldDB" id="A0A850NQK4"/>
<reference evidence="11 13" key="2">
    <citation type="submission" date="2020-08" db="EMBL/GenBank/DDBJ databases">
        <title>Genomic Encyclopedia of Type Strains, Phase III (KMG-III): the genomes of soil and plant-associated and newly described type strains.</title>
        <authorList>
            <person name="Whitman W."/>
        </authorList>
    </citation>
    <scope>NUCLEOTIDE SEQUENCE [LARGE SCALE GENOMIC DNA]</scope>
    <source>
        <strain evidence="11 13">CECT 8088</strain>
    </source>
</reference>
<keyword evidence="9" id="KW-0533">Nickel</keyword>
<gene>
    <name evidence="12" type="primary">gloA</name>
    <name evidence="11" type="ORF">FHR90_001074</name>
    <name evidence="12" type="ORF">HUK83_12670</name>
</gene>
<evidence type="ECO:0000313" key="13">
    <source>
        <dbReference type="Proteomes" id="UP000557688"/>
    </source>
</evidence>
<evidence type="ECO:0000256" key="1">
    <source>
        <dbReference type="ARBA" id="ARBA00005008"/>
    </source>
</evidence>
<feature type="binding site" evidence="8">
    <location>
        <position position="124"/>
    </location>
    <ligand>
        <name>Zn(2+)</name>
        <dbReference type="ChEBI" id="CHEBI:29105"/>
        <note>ligand shared between dimeric partners</note>
    </ligand>
</feature>
<name>A0A850NQK4_9PROT</name>
<evidence type="ECO:0000256" key="8">
    <source>
        <dbReference type="PIRSR" id="PIRSR604361-3"/>
    </source>
</evidence>
<evidence type="ECO:0000256" key="3">
    <source>
        <dbReference type="ARBA" id="ARBA00012081"/>
    </source>
</evidence>
<evidence type="ECO:0000256" key="7">
    <source>
        <dbReference type="PIRSR" id="PIRSR604361-1"/>
    </source>
</evidence>
<dbReference type="PROSITE" id="PS51819">
    <property type="entry name" value="VOC"/>
    <property type="match status" value="1"/>
</dbReference>
<dbReference type="EC" id="4.4.1.5" evidence="3 9"/>
<dbReference type="Proteomes" id="UP000565205">
    <property type="component" value="Unassembled WGS sequence"/>
</dbReference>